<feature type="chain" id="PRO_5041467352" evidence="1">
    <location>
        <begin position="26"/>
        <end position="4337"/>
    </location>
</feature>
<dbReference type="PANTHER" id="PTHR12338:SF5">
    <property type="entry name" value="ANTIGEN 43-RELATED"/>
    <property type="match status" value="1"/>
</dbReference>
<evidence type="ECO:0000313" key="4">
    <source>
        <dbReference type="Proteomes" id="UP001165565"/>
    </source>
</evidence>
<dbReference type="NCBIfam" id="TIGR01901">
    <property type="entry name" value="adhes_NPXG"/>
    <property type="match status" value="1"/>
</dbReference>
<dbReference type="Pfam" id="PF12545">
    <property type="entry name" value="DUF3739"/>
    <property type="match status" value="1"/>
</dbReference>
<dbReference type="InterPro" id="IPR021026">
    <property type="entry name" value="Filamn_hemagglutn_DUF3739"/>
</dbReference>
<dbReference type="RefSeq" id="WP_265267676.1">
    <property type="nucleotide sequence ID" value="NZ_JANFAV010000001.1"/>
</dbReference>
<keyword evidence="4" id="KW-1185">Reference proteome</keyword>
<feature type="signal peptide" evidence="1">
    <location>
        <begin position="1"/>
        <end position="25"/>
    </location>
</feature>
<name>A0AA41Z6B1_9SPHN</name>
<dbReference type="Gene3D" id="2.160.20.10">
    <property type="entry name" value="Single-stranded right-handed beta-helix, Pectin lyase-like"/>
    <property type="match status" value="3"/>
</dbReference>
<sequence>MSNLRIALLSGASLATLLVAQPGLAQTISGLRGTAATGAAAGARPGTGAPVTTLPPTAEAALTRQNALKARVATAMDLANQAQAAARTAALAKPSLVPNGLGAGALLPVGTITADPSLWQNANAPTQVVGADGKTLVTIGQTAQKAILTWDSFNVGKDTIVHFDQAKGTQKDGSNEWIALNRINDPSLAPSQIQGQIKAEGSVYLINRNGILFSGTAQVNTHSLIVSAGDLFSGDVAASNKQFLAGGINDPTWQGAMLGTQGQNTGMGTITVESGAQIETKERGFSIFFGQTVTNNGSIVSNGGQTLLAAGAGLVLNQNGGSGPLKPSLVGFMRDDDGTDQYGTVVNNGSVVGLRGDVTLLGVAIEQNGIALSTTGISQPGTVNILNQGSTSGGGTVILGVNSLTAILPDANGETTSSSDGANAVFKPGSATIAGGGIWFRKGSIVQMPGAALTVTGGGGPLIGPDANLVHGGRIYVDEGATISVAGLADVQRPMSDNLVTIPRVGQNELADSPLQRDGILYKSPFTVDARDKGARADGFSWVGSPVVNASGYSQAVPRSVSMMLTNGGTINFNLTGTTLASTGNVASLHDAGLIVAPSAAIDVSGGYLHYLGGSVATSRLIGADGRIYDANRADPNMTYVGFAGQTVVNHNRWGVTDNYSNALMAGSYESDYVQGGAGGALNIVAQSENTATGQVILDGALYAQAVIGRYQIGGGKEPLGGSLSITTPGLLLTKNGTGLADLGSGFGAGTSLVTPDRLNQPVNDPTNLLATANLSTDMLSAAGFAAIKLTAATITASEGSALTVNPGGSISLAASRIDIGGNITAHSGKISLVSDGGTGAGSVVFGGVPGNVVTYPQPENGSQPGAPTPGDIAVGGKARMDVSGLWVNDTGAGLDTRVGDSFVNAGSISIATLPQIQRGYSLGTNGAVQITGAYDTTGAIILKPGSVLDASGGGYVDTLGRVETKNGIPVGKGGDISLATYGASGNAAGAFFIGDLFAQGRDPGEPLTHGIVQMGGTIDGFGFAGGGTFSLRTLGLQIGGDATGLPAYVTWLPGGWFADQGFGGYSLNALYDATIAPGTKVTVSQRNYTVDLKALALLPSGANLGTSPIVALGVTDPFHRQATDFSLAGGGYLRWNALASGDFSGNPVPEFSGITGTTLLGAGAAILADARASVTLASYGQLTDLGAIVAHGGSVNLTANSNLSTNYDFMSRSVWLGAESLIDVSGVALTDPFAVPVKTADGLRAPRAGVVLDGGSVSVEGGNAYLVAEKGSRIDASGTAAALDIRAQSSSPYASTLWQPTAIASNGGTIQIGAGEGLYFDGTITARGGAASARGGTLIVADRPTVNPQFAPAASPAAVAAVLIVQQSGDLVTADMRAGGRIESGAAPSQVMRFAVDRLGGSGIDTLILGGDPTAIARPDGYDAPLGTIAFAGNVNLSLDRAVMMNAASYVALPEGATSAPAQAAGNQAVGGGVVSIAAPYVLMAGGGLTDLSPVLAGGDAALNVKATQIDLMGQFQLQRFADATFTSSGDIRLLMPATLAYLANTTAARVGELVTAGDLTFKAAQLYPASGTVFVLDAPTAGSTVTFLGKGTVAPPLSVGGALLVDAANIVQQGTIRAPSGTIQLGVGDASDASVQAAFNKLPLVNTGSVTLGAGSLTSVSLDQRSLPYGTTTDGTDWKLIVQNSLGNTTTTANLTQAPQKLIGIAGARVDLATGATVDLSGGGNVYAQEFVPGTGGSRDLLAAVNKTYSSGAQPVSTPLYADHRQVYAVVPGNQAPLAAYDPSFGYSGGSGESQVGKSVYLSGVAGLPDGVYTLLPGQYATLPGAYRVVQETAISDSVRGDNVRLADGSNIVSGRFVDSLTGKQDARTTSFLVQSADAWKQYSNYTITGADDYFAKQANHAGTAATRTPIDAGRLALAATASLNLDGALKAQAGTASGGKLGRGSQVDISAQDIQVLGGAGQARSGYLQVDATQLSGLGAESLLIGGTRSDTAGGTAITATANSVILSNDAATALAAPEILLVAKAGLAATDPGAANGLLLESGSVITATGNIATASTAPIVIGAAGGASGDGGLVRVSNGGPVSIIRNNVPGLGGVAGVASGLLDIRGGAVVNGGKSTTLDATGSLLLAPGATFSGDAVDVNANAVAFVGSGSTVSPGGFVVDPGLLAQFAKIATLGLHSRSTMGFFGNVDLAVGQSLVLGAPVLASDGGNVTISAPKLVLANDVGTQQASFAAGSGRLILKADELDIGPGAVTVQGFGAVAATATKGVAGQGTGSLDFGTLDVTMTAPVFMADSAANTSIKTSGALRLVRAQGAAIDRESLGGALGFTGGSIITDATIQALAGNLTLEATGGDLTLGDGARLSTAGINKTFFDTDAFAAGGALKLFADKGAIGVARTASLTFGGAAKGGDAGSLTVSAAAAVALAGTLDGHVASNNYRGSTFTLASGAAVDLDGIADLIATSGITGGLSVTSGQGNLALSAGKTLKGQIVYLEANGGHGPSAADGNVIVNGTIDVSGQIAGHIDLYGQSGVDVEGRLLAVSSVAHQNGGAVTIGTAGVADGTLNGQYGYQNVRGAGSGSIHVGAGALIDVSGGSADSGGKLSFRAPLLADGGVNIAVDNPANIKGAASVTIEPYAVWSTADTGQGDKSKYFDGVIDPSGWYKADGTMVAGTWTDDQGKVLAAPAGGDQLKDYLSRYYFTPDTANADHTGFYNYLGGDPANGPGTIMGYVQAPGYSFGNRYAGIANVVLRPGIELRNPGSGVNGGNIDILTNWNLGAGVTGPSGGITLAYRYNGQAPILTVRAGHDLNIQASITDGFYQQNAGAHLQDPVAPPSSGGHLYADALAAYQVSKDFIDNNSAYWNGTIKLMAGSASQGMTPGGGTRDVSADPYYTQLAAPLADQTDAYYGNYRLYITEFGDGSSPNATPNGGFIYRFVTANSGRGFLVYNPTSLVAPQPADYASYDDYLSAYYDGWLRKNFATNPIPKRVQTPSPVLLPIAQNYDAYSANYAKYATIGYDQYYKYVSSSVGNFRSGVQLFYAPFAPRANPAGSKAYQDALAAYQVSKAYVDSNPASWNGTINLKDGSAAQGMTPGGGTRDITADPYYSPLIAPLTKQSDAYYANYMLYITEFGNGMNPNAGPGGGFIYNYTSVNNLDKGPGFLAYNPTTLVAPQPANYATYDDYLTAYYDGWLTKNFSTSPVAWRKQTPSPVLLPIAQDYGAYSADYAKYATIGYDQYYQYVSNSVGNPNFGSQLFYAPFAPRGQADTGGGTGGGSKVLPVAPSAANNTPSDMPIAGSPASLASATLLGGPSTSYRLVAGADFGSADPLMLGLAAGGSVNVTGHFGVVNSATTDDKGNPIDPKDPLFGKTIVFPTVIRTGTGSIDIAASGDIVMTDQFAPAAIYTAGEPVPGAPDAGTGVQVFRSAMPDLAVDRNTPDFLVTPAVQSDRGGDIMLKAAGDIRGNQQLYDVDGSITKNKNAYIAQSWWAWLSTGNVTDISGLPIASSINFGNFDQGVLSAGGNVTVNAGGDIDQLQVSLPTTWYLTGDGPRATQTPQIVGGGNLAVNAGGDILGGSYFVSRGTGDIRAGGQVGSAFTLVNGSYGPTPYATPVSTLIGLQDAQVSVVARGDVNIGGVYNPSWTGSRSGLALDSQSYSAASAVHLASTVGDIDFDTLNIAESLFAYGRSVQQQYETPLVQDGFMLPATLTMTAFNGGISIGGTGQLYPSASGQLSLVANRDIDLAYAWSTLPRGTKGFGLTDVKASLLPSILSPVTKGTQWDYLTAGSDPAVATQARDLLLHQNDARPMIVYSLTGDIVGGHREAVNPDLLGLQTNALQLISVKPARIEAGRDIVNLTFRGQNFFDSDVTSIVAGRDIYDVPGIAVSFLTMAYPTYIQVGEVQLGGPGTLDLQAGRDFGPVHGNQPDANLTPTTGFQTVGNLYNPLLPRSGANISLLFGTGPGVAWDAFAKAYLDPSAPPSGLPSFSQYLIDGVTQYQADLDRRAGGSGRAPTLTADQAWAMFGAMPQTQRQAIIQKVFFKILTVTSADENDPNSPNFGKYARGYQAIETLFPAALGYTRNNLEGGANGAATQVATGNLDIRGSTIQTQQGGDITIMGPGGRLLIGSTASPPFVPAVGTSGGIGPQSQGVLAWEKGAIDIFSDQSLLLAQSRIFTERGGDMTLWSSNGDINAGQGVKTSSEIKPVSYLCSADDYCRINGASAVTGAGIAAFPSAPGDPAPTVTLAAPRGTVDFGDAGVRVAGNLIVAAQAVANADNVQVSGFAIGVPTNQVNVSANLAASSTAANAAQEAATAMQQARENDRPSYVIITIDSFGTEPQY</sequence>
<dbReference type="InterPro" id="IPR008638">
    <property type="entry name" value="FhaB/CdiA-like_TPS"/>
</dbReference>
<reference evidence="3" key="1">
    <citation type="submission" date="2022-06" db="EMBL/GenBank/DDBJ databases">
        <title>Sphingomonas sp. nov. isolated from rhizosphere soil of tomato.</title>
        <authorList>
            <person name="Dong H."/>
            <person name="Gao R."/>
        </authorList>
    </citation>
    <scope>NUCLEOTIDE SEQUENCE</scope>
    <source>
        <strain evidence="3">MMSM24</strain>
    </source>
</reference>
<dbReference type="EMBL" id="JANFAV010000001">
    <property type="protein sequence ID" value="MCW6533652.1"/>
    <property type="molecule type" value="Genomic_DNA"/>
</dbReference>
<dbReference type="Proteomes" id="UP001165565">
    <property type="component" value="Unassembled WGS sequence"/>
</dbReference>
<feature type="domain" description="Filamentous haemagglutinin FhaB/tRNA nuclease CdiA-like TPS" evidence="2">
    <location>
        <begin position="120"/>
        <end position="235"/>
    </location>
</feature>
<dbReference type="Pfam" id="PF05860">
    <property type="entry name" value="TPS"/>
    <property type="match status" value="1"/>
</dbReference>
<proteinExistence type="predicted"/>
<gene>
    <name evidence="3" type="ORF">NEE01_02500</name>
</gene>
<dbReference type="InterPro" id="IPR012334">
    <property type="entry name" value="Pectin_lyas_fold"/>
</dbReference>
<dbReference type="SMART" id="SM00912">
    <property type="entry name" value="Haemagg_act"/>
    <property type="match status" value="1"/>
</dbReference>
<accession>A0AA41Z6B1</accession>
<dbReference type="InterPro" id="IPR050909">
    <property type="entry name" value="Bact_Autotransporter_VF"/>
</dbReference>
<dbReference type="PANTHER" id="PTHR12338">
    <property type="entry name" value="AUTOTRANSPORTER"/>
    <property type="match status" value="1"/>
</dbReference>
<keyword evidence="1" id="KW-0732">Signal</keyword>
<dbReference type="SUPFAM" id="SSF51126">
    <property type="entry name" value="Pectin lyase-like"/>
    <property type="match status" value="1"/>
</dbReference>
<evidence type="ECO:0000313" key="3">
    <source>
        <dbReference type="EMBL" id="MCW6533652.1"/>
    </source>
</evidence>
<protein>
    <submittedName>
        <fullName evidence="3">Filamentous hemagglutinin family protein</fullName>
    </submittedName>
</protein>
<evidence type="ECO:0000256" key="1">
    <source>
        <dbReference type="SAM" id="SignalP"/>
    </source>
</evidence>
<organism evidence="3 4">
    <name type="scientific">Sphingomonas lycopersici</name>
    <dbReference type="NCBI Taxonomy" id="2951807"/>
    <lineage>
        <taxon>Bacteria</taxon>
        <taxon>Pseudomonadati</taxon>
        <taxon>Pseudomonadota</taxon>
        <taxon>Alphaproteobacteria</taxon>
        <taxon>Sphingomonadales</taxon>
        <taxon>Sphingomonadaceae</taxon>
        <taxon>Sphingomonas</taxon>
    </lineage>
</organism>
<comment type="caution">
    <text evidence="3">The sequence shown here is derived from an EMBL/GenBank/DDBJ whole genome shotgun (WGS) entry which is preliminary data.</text>
</comment>
<evidence type="ECO:0000259" key="2">
    <source>
        <dbReference type="SMART" id="SM00912"/>
    </source>
</evidence>
<dbReference type="InterPro" id="IPR011050">
    <property type="entry name" value="Pectin_lyase_fold/virulence"/>
</dbReference>